<reference evidence="1" key="1">
    <citation type="submission" date="2018-05" db="EMBL/GenBank/DDBJ databases">
        <authorList>
            <person name="Lanie J.A."/>
            <person name="Ng W.-L."/>
            <person name="Kazmierczak K.M."/>
            <person name="Andrzejewski T.M."/>
            <person name="Davidsen T.M."/>
            <person name="Wayne K.J."/>
            <person name="Tettelin H."/>
            <person name="Glass J.I."/>
            <person name="Rusch D."/>
            <person name="Podicherti R."/>
            <person name="Tsui H.-C.T."/>
            <person name="Winkler M.E."/>
        </authorList>
    </citation>
    <scope>NUCLEOTIDE SEQUENCE</scope>
</reference>
<dbReference type="EMBL" id="UINC01131466">
    <property type="protein sequence ID" value="SVD13194.1"/>
    <property type="molecule type" value="Genomic_DNA"/>
</dbReference>
<organism evidence="1">
    <name type="scientific">marine metagenome</name>
    <dbReference type="NCBI Taxonomy" id="408172"/>
    <lineage>
        <taxon>unclassified sequences</taxon>
        <taxon>metagenomes</taxon>
        <taxon>ecological metagenomes</taxon>
    </lineage>
</organism>
<evidence type="ECO:0000313" key="1">
    <source>
        <dbReference type="EMBL" id="SVD13194.1"/>
    </source>
</evidence>
<sequence>MAYKVGTTAVVNDSAQVLSSQLSGALPALDASSLTGRVKHPMRQFLLCHTSHWGVHNGGCCLAWNVPDGTQTIFIELQGGGGPGSSSGRDYDIPSGGWGGNYAAKTYCLAAGHFSDTSTYQLCAAGSSHCACCAHCQPCRTGCTSWIADGLGSTNFCATGGEGGWNAWDKKSSCYDCSINAQCTNGSHVSGGWGQCQSCTPGWWGGDWGFTGTIG</sequence>
<proteinExistence type="predicted"/>
<dbReference type="AlphaFoldDB" id="A0A382STE8"/>
<protein>
    <submittedName>
        <fullName evidence="1">Uncharacterized protein</fullName>
    </submittedName>
</protein>
<feature type="non-terminal residue" evidence="1">
    <location>
        <position position="215"/>
    </location>
</feature>
<gene>
    <name evidence="1" type="ORF">METZ01_LOCUS366048</name>
</gene>
<name>A0A382STE8_9ZZZZ</name>
<accession>A0A382STE8</accession>